<dbReference type="GO" id="GO:0033218">
    <property type="term" value="F:amide binding"/>
    <property type="evidence" value="ECO:0007669"/>
    <property type="project" value="InterPro"/>
</dbReference>
<accession>A0A9W6IYR7</accession>
<dbReference type="SUPFAM" id="SSF53822">
    <property type="entry name" value="Periplasmic binding protein-like I"/>
    <property type="match status" value="1"/>
</dbReference>
<gene>
    <name evidence="1" type="ORF">GCM10008179_12440</name>
</gene>
<dbReference type="Gene3D" id="3.40.50.2300">
    <property type="match status" value="2"/>
</dbReference>
<dbReference type="PANTHER" id="PTHR47628">
    <property type="match status" value="1"/>
</dbReference>
<dbReference type="RefSeq" id="WP_271167863.1">
    <property type="nucleotide sequence ID" value="NZ_BSFI01000007.1"/>
</dbReference>
<evidence type="ECO:0008006" key="3">
    <source>
        <dbReference type="Google" id="ProtNLM"/>
    </source>
</evidence>
<comment type="caution">
    <text evidence="1">The sequence shown here is derived from an EMBL/GenBank/DDBJ whole genome shotgun (WGS) entry which is preliminary data.</text>
</comment>
<evidence type="ECO:0000313" key="2">
    <source>
        <dbReference type="Proteomes" id="UP001143372"/>
    </source>
</evidence>
<dbReference type="InterPro" id="IPR028082">
    <property type="entry name" value="Peripla_BP_I"/>
</dbReference>
<dbReference type="PANTHER" id="PTHR47628:SF1">
    <property type="entry name" value="ALIPHATIC AMIDASE EXPRESSION-REGULATING PROTEIN"/>
    <property type="match status" value="1"/>
</dbReference>
<reference evidence="1" key="2">
    <citation type="submission" date="2023-01" db="EMBL/GenBank/DDBJ databases">
        <authorList>
            <person name="Sun Q."/>
            <person name="Evtushenko L."/>
        </authorList>
    </citation>
    <scope>NUCLEOTIDE SEQUENCE</scope>
    <source>
        <strain evidence="1">VKM B-2347</strain>
    </source>
</reference>
<protein>
    <recommendedName>
        <fullName evidence="3">Aliphatic amidase expression-regulating protein</fullName>
    </recommendedName>
</protein>
<dbReference type="InterPro" id="IPR039570">
    <property type="entry name" value="AmiC_PBP1"/>
</dbReference>
<dbReference type="CDD" id="cd06357">
    <property type="entry name" value="PBP1_AmiC"/>
    <property type="match status" value="1"/>
</dbReference>
<dbReference type="Proteomes" id="UP001143372">
    <property type="component" value="Unassembled WGS sequence"/>
</dbReference>
<organism evidence="1 2">
    <name type="scientific">Hansschlegelia plantiphila</name>
    <dbReference type="NCBI Taxonomy" id="374655"/>
    <lineage>
        <taxon>Bacteria</taxon>
        <taxon>Pseudomonadati</taxon>
        <taxon>Pseudomonadota</taxon>
        <taxon>Alphaproteobacteria</taxon>
        <taxon>Hyphomicrobiales</taxon>
        <taxon>Methylopilaceae</taxon>
        <taxon>Hansschlegelia</taxon>
    </lineage>
</organism>
<name>A0A9W6IYR7_9HYPH</name>
<reference evidence="1" key="1">
    <citation type="journal article" date="2014" name="Int. J. Syst. Evol. Microbiol.">
        <title>Complete genome sequence of Corynebacterium casei LMG S-19264T (=DSM 44701T), isolated from a smear-ripened cheese.</title>
        <authorList>
            <consortium name="US DOE Joint Genome Institute (JGI-PGF)"/>
            <person name="Walter F."/>
            <person name="Albersmeier A."/>
            <person name="Kalinowski J."/>
            <person name="Ruckert C."/>
        </authorList>
    </citation>
    <scope>NUCLEOTIDE SEQUENCE</scope>
    <source>
        <strain evidence="1">VKM B-2347</strain>
    </source>
</reference>
<sequence>MTKASIPVGILYSLTGFYGGIGREMRNGALLACEEANESAAYPFRLDPIEFDPGGSLEAYQRHCRALIQERSVRHIIGCYTSASRKAILPMIEGHGCLLWQSARYEGFESSENVLYIGSAPNQNVVPLMQYVRESHSGDKIYCVGSNYVWAWEINRIVREYMEGAVGGVTAERLVPMGDASFDHIIRDIVRTRPRVLLNTLIGQSAYSFYRAWTEAAKSFPFLNEVTKLSLTLTEPEIRLVGTDAVRDYVVSSVYFQSIARAENQSFLERYRDRFGQESCPSVDAEAAYLSGLFLARAIAEAGTTDVEAVKTAVYRDRIEAPQGPVWIDADNNHAYLTPRLARVSDDGVLRTFWEAPGPVKPDPFLTWVERYESGGFRPAERSSGQRQEG</sequence>
<dbReference type="AlphaFoldDB" id="A0A9W6IYR7"/>
<proteinExistence type="predicted"/>
<keyword evidence="2" id="KW-1185">Reference proteome</keyword>
<dbReference type="Pfam" id="PF13433">
    <property type="entry name" value="Peripla_BP_5"/>
    <property type="match status" value="1"/>
</dbReference>
<dbReference type="EMBL" id="BSFI01000007">
    <property type="protein sequence ID" value="GLK67606.1"/>
    <property type="molecule type" value="Genomic_DNA"/>
</dbReference>
<evidence type="ECO:0000313" key="1">
    <source>
        <dbReference type="EMBL" id="GLK67606.1"/>
    </source>
</evidence>